<evidence type="ECO:0008006" key="4">
    <source>
        <dbReference type="Google" id="ProtNLM"/>
    </source>
</evidence>
<evidence type="ECO:0000313" key="3">
    <source>
        <dbReference type="Proteomes" id="UP000756710"/>
    </source>
</evidence>
<reference evidence="2 3" key="2">
    <citation type="submission" date="2021-03" db="EMBL/GenBank/DDBJ databases">
        <title>Genomic Encyclopedia of Type Strains, Phase IV (KMG-IV): sequencing the most valuable type-strain genomes for metagenomic binning, comparative biology and taxonomic classification.</title>
        <authorList>
            <person name="Goeker M."/>
        </authorList>
    </citation>
    <scope>NUCLEOTIDE SEQUENCE [LARGE SCALE GENOMIC DNA]</scope>
    <source>
        <strain evidence="2 3">DSM 41954</strain>
    </source>
</reference>
<organism evidence="1">
    <name type="scientific">Streptomyces iranensis</name>
    <dbReference type="NCBI Taxonomy" id="576784"/>
    <lineage>
        <taxon>Bacteria</taxon>
        <taxon>Bacillati</taxon>
        <taxon>Actinomycetota</taxon>
        <taxon>Actinomycetes</taxon>
        <taxon>Kitasatosporales</taxon>
        <taxon>Streptomycetaceae</taxon>
        <taxon>Streptomyces</taxon>
        <taxon>Streptomyces violaceusniger group</taxon>
    </lineage>
</organism>
<dbReference type="HOGENOM" id="CLU_1721333_0_0_11"/>
<evidence type="ECO:0000313" key="1">
    <source>
        <dbReference type="EMBL" id="CDR05770.1"/>
    </source>
</evidence>
<accession>A0A060ZI64</accession>
<dbReference type="AlphaFoldDB" id="A0A060ZI64"/>
<reference evidence="1" key="1">
    <citation type="submission" date="2014-05" db="EMBL/GenBank/DDBJ databases">
        <authorList>
            <person name="Horn Fabian"/>
        </authorList>
    </citation>
    <scope>NUCLEOTIDE SEQUENCE</scope>
</reference>
<sequence length="151" mass="16383">MTADESNTLVFIYDREGTSQTDRLLARIAICRAYSAEIGWDVAGQWVDRGDAAVGERRPFWQGMIAAMKQEGQGRRTVCLVATWNRVAYELDTRAHLRQLVTEAGGTCVAVEDAAAPPPPNSRDAALRRIRASGTQIGPGATLVRHDGATS</sequence>
<evidence type="ECO:0000313" key="2">
    <source>
        <dbReference type="EMBL" id="MBP2063131.1"/>
    </source>
</evidence>
<proteinExistence type="predicted"/>
<dbReference type="Proteomes" id="UP000756710">
    <property type="component" value="Unassembled WGS sequence"/>
</dbReference>
<protein>
    <recommendedName>
        <fullName evidence="4">Resolvase/invertase-type recombinase catalytic domain-containing protein</fullName>
    </recommendedName>
</protein>
<dbReference type="RefSeq" id="WP_052701306.1">
    <property type="nucleotide sequence ID" value="NZ_BAABDR010000043.1"/>
</dbReference>
<gene>
    <name evidence="2" type="ORF">J2Z30_004150</name>
    <name evidence="1" type="ORF">SIRAN2704</name>
</gene>
<dbReference type="EMBL" id="LK022848">
    <property type="protein sequence ID" value="CDR05770.1"/>
    <property type="molecule type" value="Genomic_DNA"/>
</dbReference>
<keyword evidence="3" id="KW-1185">Reference proteome</keyword>
<dbReference type="EMBL" id="JAGGLR010000010">
    <property type="protein sequence ID" value="MBP2063131.1"/>
    <property type="molecule type" value="Genomic_DNA"/>
</dbReference>
<name>A0A060ZI64_9ACTN</name>